<sequence length="73" mass="8296">MRQPDVLMLATLTARPTLVFRSRSSTPHRVWQHHPHPAPRLANTPIQGTSAVYARRCTVHARRCTVLECNVVQ</sequence>
<reference evidence="1" key="1">
    <citation type="journal article" date="2020" name="Stud. Mycol.">
        <title>101 Dothideomycetes genomes: a test case for predicting lifestyles and emergence of pathogens.</title>
        <authorList>
            <person name="Haridas S."/>
            <person name="Albert R."/>
            <person name="Binder M."/>
            <person name="Bloem J."/>
            <person name="Labutti K."/>
            <person name="Salamov A."/>
            <person name="Andreopoulos B."/>
            <person name="Baker S."/>
            <person name="Barry K."/>
            <person name="Bills G."/>
            <person name="Bluhm B."/>
            <person name="Cannon C."/>
            <person name="Castanera R."/>
            <person name="Culley D."/>
            <person name="Daum C."/>
            <person name="Ezra D."/>
            <person name="Gonzalez J."/>
            <person name="Henrissat B."/>
            <person name="Kuo A."/>
            <person name="Liang C."/>
            <person name="Lipzen A."/>
            <person name="Lutzoni F."/>
            <person name="Magnuson J."/>
            <person name="Mondo S."/>
            <person name="Nolan M."/>
            <person name="Ohm R."/>
            <person name="Pangilinan J."/>
            <person name="Park H.-J."/>
            <person name="Ramirez L."/>
            <person name="Alfaro M."/>
            <person name="Sun H."/>
            <person name="Tritt A."/>
            <person name="Yoshinaga Y."/>
            <person name="Zwiers L.-H."/>
            <person name="Turgeon B."/>
            <person name="Goodwin S."/>
            <person name="Spatafora J."/>
            <person name="Crous P."/>
            <person name="Grigoriev I."/>
        </authorList>
    </citation>
    <scope>NUCLEOTIDE SEQUENCE</scope>
    <source>
        <strain evidence="1">CBS 183.55</strain>
    </source>
</reference>
<protein>
    <submittedName>
        <fullName evidence="1">Uncharacterized protein</fullName>
    </submittedName>
</protein>
<keyword evidence="2" id="KW-1185">Reference proteome</keyword>
<evidence type="ECO:0000313" key="2">
    <source>
        <dbReference type="Proteomes" id="UP000800082"/>
    </source>
</evidence>
<evidence type="ECO:0000313" key="1">
    <source>
        <dbReference type="EMBL" id="KAF1922741.1"/>
    </source>
</evidence>
<organism evidence="1 2">
    <name type="scientific">Didymella exigua CBS 183.55</name>
    <dbReference type="NCBI Taxonomy" id="1150837"/>
    <lineage>
        <taxon>Eukaryota</taxon>
        <taxon>Fungi</taxon>
        <taxon>Dikarya</taxon>
        <taxon>Ascomycota</taxon>
        <taxon>Pezizomycotina</taxon>
        <taxon>Dothideomycetes</taxon>
        <taxon>Pleosporomycetidae</taxon>
        <taxon>Pleosporales</taxon>
        <taxon>Pleosporineae</taxon>
        <taxon>Didymellaceae</taxon>
        <taxon>Didymella</taxon>
    </lineage>
</organism>
<dbReference type="Proteomes" id="UP000800082">
    <property type="component" value="Unassembled WGS sequence"/>
</dbReference>
<dbReference type="EMBL" id="ML979016">
    <property type="protein sequence ID" value="KAF1922741.1"/>
    <property type="molecule type" value="Genomic_DNA"/>
</dbReference>
<dbReference type="AlphaFoldDB" id="A0A6A5R3U4"/>
<gene>
    <name evidence="1" type="ORF">M421DRAFT_426572</name>
</gene>
<accession>A0A6A5R3U4</accession>
<dbReference type="RefSeq" id="XP_033442994.1">
    <property type="nucleotide sequence ID" value="XM_033594440.1"/>
</dbReference>
<proteinExistence type="predicted"/>
<dbReference type="GeneID" id="54352108"/>
<name>A0A6A5R3U4_9PLEO</name>